<comment type="caution">
    <text evidence="3">The sequence shown here is derived from an EMBL/GenBank/DDBJ whole genome shotgun (WGS) entry which is preliminary data.</text>
</comment>
<evidence type="ECO:0000259" key="1">
    <source>
        <dbReference type="Pfam" id="PF05161"/>
    </source>
</evidence>
<dbReference type="AlphaFoldDB" id="A0A7C4QXS7"/>
<dbReference type="Pfam" id="PF05161">
    <property type="entry name" value="MOFRL"/>
    <property type="match status" value="1"/>
</dbReference>
<dbReference type="GO" id="GO:0008887">
    <property type="term" value="F:glycerate kinase activity"/>
    <property type="evidence" value="ECO:0007669"/>
    <property type="project" value="InterPro"/>
</dbReference>
<dbReference type="Gene3D" id="3.40.50.10180">
    <property type="entry name" value="Glycerate kinase, MOFRL-like N-terminal domain"/>
    <property type="match status" value="1"/>
</dbReference>
<dbReference type="EMBL" id="DSVQ01000019">
    <property type="protein sequence ID" value="HGT41110.1"/>
    <property type="molecule type" value="Genomic_DNA"/>
</dbReference>
<dbReference type="InterPro" id="IPR038614">
    <property type="entry name" value="GK_N_sf"/>
</dbReference>
<dbReference type="PANTHER" id="PTHR12227">
    <property type="entry name" value="GLYCERATE KINASE"/>
    <property type="match status" value="1"/>
</dbReference>
<reference evidence="3" key="1">
    <citation type="journal article" date="2020" name="mSystems">
        <title>Genome- and Community-Level Interaction Insights into Carbon Utilization and Element Cycling Functions of Hydrothermarchaeota in Hydrothermal Sediment.</title>
        <authorList>
            <person name="Zhou Z."/>
            <person name="Liu Y."/>
            <person name="Xu W."/>
            <person name="Pan J."/>
            <person name="Luo Z.H."/>
            <person name="Li M."/>
        </authorList>
    </citation>
    <scope>NUCLEOTIDE SEQUENCE [LARGE SCALE GENOMIC DNA]</scope>
    <source>
        <strain evidence="3">SpSt-508</strain>
    </source>
</reference>
<dbReference type="SUPFAM" id="SSF82544">
    <property type="entry name" value="GckA/TtuD-like"/>
    <property type="match status" value="1"/>
</dbReference>
<feature type="domain" description="MOFRL" evidence="1">
    <location>
        <begin position="329"/>
        <end position="438"/>
    </location>
</feature>
<accession>A0A7C4QXS7</accession>
<protein>
    <submittedName>
        <fullName evidence="3">DUF4147 domain-containing protein</fullName>
    </submittedName>
</protein>
<dbReference type="InterPro" id="IPR025286">
    <property type="entry name" value="MOFRL_assoc_dom"/>
</dbReference>
<feature type="domain" description="MOFRL-associated" evidence="2">
    <location>
        <begin position="7"/>
        <end position="250"/>
    </location>
</feature>
<dbReference type="PANTHER" id="PTHR12227:SF0">
    <property type="entry name" value="GLYCERATE KINASE"/>
    <property type="match status" value="1"/>
</dbReference>
<dbReference type="GO" id="GO:0005737">
    <property type="term" value="C:cytoplasm"/>
    <property type="evidence" value="ECO:0007669"/>
    <property type="project" value="TreeGrafter"/>
</dbReference>
<organism evidence="3">
    <name type="scientific">Schlesneria paludicola</name>
    <dbReference type="NCBI Taxonomy" id="360056"/>
    <lineage>
        <taxon>Bacteria</taxon>
        <taxon>Pseudomonadati</taxon>
        <taxon>Planctomycetota</taxon>
        <taxon>Planctomycetia</taxon>
        <taxon>Planctomycetales</taxon>
        <taxon>Planctomycetaceae</taxon>
        <taxon>Schlesneria</taxon>
    </lineage>
</organism>
<dbReference type="Pfam" id="PF13660">
    <property type="entry name" value="DUF4147"/>
    <property type="match status" value="1"/>
</dbReference>
<name>A0A7C4QXS7_9PLAN</name>
<sequence>MLRDDAIAIWNAAVHAVDSERLVRAVVTRTEQELFIAGHRFRLSELGRLLVVGGGKAGAGMAAGLEAALGDDLVDAKVTGLLNVPANCVRKLRQIVLHPGRPAGMNEPTAEGVAGVEQMLSLVRDMRPRDVCVVLLSGGGSALLPAPVEGICLADKQVVTRKLMQRGASIEELNLVRGCLSRIKRGGLVRAMPAGTCITLIISDVIGDPLPVIASGPTVNEPADPAEALRVLRRLVPARGDLPEPVWTVLERSAQQPARPSPLRVTVHHHVIGNNHTALQAALREAQRRGYRLAGMDTDQRGLARDVGSALADRCLALRNQPCPPPGWCWLSGGEPVVELVDTPMPRLGGRNQEVVLAAVERLMEQGCEGIVLLSGGTDGEDGPTDAAGAFADAEVCRRAHELKLEPAEFLAINNSYPFFAATGGLLRTGPTHTNVMDVRVALVAPP</sequence>
<evidence type="ECO:0000259" key="2">
    <source>
        <dbReference type="Pfam" id="PF13660"/>
    </source>
</evidence>
<dbReference type="Gene3D" id="3.40.1480.10">
    <property type="entry name" value="MOFRL domain"/>
    <property type="match status" value="1"/>
</dbReference>
<dbReference type="InterPro" id="IPR007835">
    <property type="entry name" value="MOFRL"/>
</dbReference>
<dbReference type="InterPro" id="IPR037035">
    <property type="entry name" value="GK-like_C_sf"/>
</dbReference>
<dbReference type="InterPro" id="IPR039760">
    <property type="entry name" value="MOFRL_protein"/>
</dbReference>
<evidence type="ECO:0000313" key="3">
    <source>
        <dbReference type="EMBL" id="HGT41110.1"/>
    </source>
</evidence>
<proteinExistence type="predicted"/>
<gene>
    <name evidence="3" type="ORF">ENS64_17830</name>
</gene>